<sequence length="208" mass="22947">MNRDLSWSQISGVVLVLALAQIYVGYFSVSGPVRIFQISKFFISYQLATTILAIFVASYVIVALSGMTSEKSNFKDVLQGITLKFPIILAIFFFIFILKYAFIGFIYILPSKMGEVVAWTVLGAMFQANELVRNLDRALSPYGIWKISSVAVLVQLVIVSKYALKSNIYMAIATAVATAISCAAVAALVFFLLYHSLYLKPVVGTMFS</sequence>
<feature type="transmembrane region" description="Helical" evidence="1">
    <location>
        <begin position="85"/>
        <end position="109"/>
    </location>
</feature>
<comment type="caution">
    <text evidence="2">The sequence shown here is derived from an EMBL/GenBank/DDBJ whole genome shotgun (WGS) entry which is preliminary data.</text>
</comment>
<reference evidence="2 3" key="1">
    <citation type="journal article" date="2018" name="Mol. Plant Microbe Interact.">
        <title>Taxonomically Different Co-Microsymbionts of a Relict Legume, Oxytropis popoviana, Have Complementary Sets of Symbiotic Genes and Together Increase the Efficiency of Plant Nodulation.</title>
        <authorList>
            <person name="Safronova V."/>
            <person name="Belimov A."/>
            <person name="Sazanova A."/>
            <person name="Chirak E."/>
            <person name="Verkhozina A."/>
            <person name="Kuznetsova I."/>
            <person name="Andronov E."/>
            <person name="Puhalsky J."/>
            <person name="Tikhonovich I."/>
        </authorList>
    </citation>
    <scope>NUCLEOTIDE SEQUENCE [LARGE SCALE GENOMIC DNA]</scope>
    <source>
        <strain evidence="2 3">Opo-235</strain>
    </source>
</reference>
<evidence type="ECO:0000313" key="2">
    <source>
        <dbReference type="EMBL" id="RNJ45960.1"/>
    </source>
</evidence>
<dbReference type="RefSeq" id="WP_123167830.1">
    <property type="nucleotide sequence ID" value="NZ_QKOD01000002.1"/>
</dbReference>
<dbReference type="Proteomes" id="UP000275436">
    <property type="component" value="Unassembled WGS sequence"/>
</dbReference>
<accession>A0A3M9XF19</accession>
<feature type="transmembrane region" description="Helical" evidence="1">
    <location>
        <begin position="41"/>
        <end position="65"/>
    </location>
</feature>
<keyword evidence="1" id="KW-1133">Transmembrane helix</keyword>
<organism evidence="2 3">
    <name type="scientific">Mesorhizobium japonicum</name>
    <dbReference type="NCBI Taxonomy" id="2066070"/>
    <lineage>
        <taxon>Bacteria</taxon>
        <taxon>Pseudomonadati</taxon>
        <taxon>Pseudomonadota</taxon>
        <taxon>Alphaproteobacteria</taxon>
        <taxon>Hyphomicrobiales</taxon>
        <taxon>Phyllobacteriaceae</taxon>
        <taxon>Mesorhizobium</taxon>
    </lineage>
</organism>
<dbReference type="EMBL" id="QKOD01000002">
    <property type="protein sequence ID" value="RNJ45960.1"/>
    <property type="molecule type" value="Genomic_DNA"/>
</dbReference>
<gene>
    <name evidence="2" type="ORF">DNR46_11070</name>
</gene>
<protein>
    <submittedName>
        <fullName evidence="2">Uncharacterized protein</fullName>
    </submittedName>
</protein>
<keyword evidence="1" id="KW-0472">Membrane</keyword>
<dbReference type="AlphaFoldDB" id="A0A3M9XF19"/>
<keyword evidence="1" id="KW-0812">Transmembrane</keyword>
<feature type="transmembrane region" description="Helical" evidence="1">
    <location>
        <begin position="171"/>
        <end position="194"/>
    </location>
</feature>
<evidence type="ECO:0000256" key="1">
    <source>
        <dbReference type="SAM" id="Phobius"/>
    </source>
</evidence>
<name>A0A3M9XF19_9HYPH</name>
<feature type="transmembrane region" description="Helical" evidence="1">
    <location>
        <begin position="144"/>
        <end position="164"/>
    </location>
</feature>
<proteinExistence type="predicted"/>
<feature type="transmembrane region" description="Helical" evidence="1">
    <location>
        <begin position="6"/>
        <end position="29"/>
    </location>
</feature>
<evidence type="ECO:0000313" key="3">
    <source>
        <dbReference type="Proteomes" id="UP000275436"/>
    </source>
</evidence>